<keyword evidence="2" id="KW-0678">Repressor</keyword>
<evidence type="ECO:0000256" key="2">
    <source>
        <dbReference type="ARBA" id="ARBA00022491"/>
    </source>
</evidence>
<feature type="compositionally biased region" description="Acidic residues" evidence="6">
    <location>
        <begin position="188"/>
        <end position="200"/>
    </location>
</feature>
<dbReference type="PANTHER" id="PTHR21964">
    <property type="entry name" value="BREAST CANCER METASTASIS-SUPPRESSOR 1"/>
    <property type="match status" value="1"/>
</dbReference>
<reference evidence="7 8" key="1">
    <citation type="submission" date="2020-12" db="EMBL/GenBank/DDBJ databases">
        <title>Metabolic potential, ecology and presence of endohyphal bacteria is reflected in genomic diversity of Mucoromycotina.</title>
        <authorList>
            <person name="Muszewska A."/>
            <person name="Okrasinska A."/>
            <person name="Steczkiewicz K."/>
            <person name="Drgas O."/>
            <person name="Orlowska M."/>
            <person name="Perlinska-Lenart U."/>
            <person name="Aleksandrzak-Piekarczyk T."/>
            <person name="Szatraj K."/>
            <person name="Zielenkiewicz U."/>
            <person name="Pilsyk S."/>
            <person name="Malc E."/>
            <person name="Mieczkowski P."/>
            <person name="Kruszewska J.S."/>
            <person name="Biernat P."/>
            <person name="Pawlowska J."/>
        </authorList>
    </citation>
    <scope>NUCLEOTIDE SEQUENCE [LARGE SCALE GENOMIC DNA]</scope>
    <source>
        <strain evidence="7 8">CBS 142.35</strain>
    </source>
</reference>
<name>A0A8H7RXJ3_9FUNG</name>
<organism evidence="7 8">
    <name type="scientific">Circinella minor</name>
    <dbReference type="NCBI Taxonomy" id="1195481"/>
    <lineage>
        <taxon>Eukaryota</taxon>
        <taxon>Fungi</taxon>
        <taxon>Fungi incertae sedis</taxon>
        <taxon>Mucoromycota</taxon>
        <taxon>Mucoromycotina</taxon>
        <taxon>Mucoromycetes</taxon>
        <taxon>Mucorales</taxon>
        <taxon>Lichtheimiaceae</taxon>
        <taxon>Circinella</taxon>
    </lineage>
</organism>
<feature type="compositionally biased region" description="Low complexity" evidence="6">
    <location>
        <begin position="233"/>
        <end position="258"/>
    </location>
</feature>
<evidence type="ECO:0000256" key="1">
    <source>
        <dbReference type="ARBA" id="ARBA00004123"/>
    </source>
</evidence>
<feature type="compositionally biased region" description="Basic and acidic residues" evidence="6">
    <location>
        <begin position="400"/>
        <end position="417"/>
    </location>
</feature>
<comment type="subcellular location">
    <subcellularLocation>
        <location evidence="1">Nucleus</location>
    </subcellularLocation>
</comment>
<dbReference type="OrthoDB" id="20886at2759"/>
<dbReference type="GO" id="GO:0010468">
    <property type="term" value="P:regulation of gene expression"/>
    <property type="evidence" value="ECO:0007669"/>
    <property type="project" value="UniProtKB-ARBA"/>
</dbReference>
<gene>
    <name evidence="7" type="ORF">INT45_003936</name>
</gene>
<feature type="compositionally biased region" description="Basic residues" evidence="6">
    <location>
        <begin position="216"/>
        <end position="232"/>
    </location>
</feature>
<evidence type="ECO:0000256" key="4">
    <source>
        <dbReference type="ARBA" id="ARBA00023163"/>
    </source>
</evidence>
<dbReference type="EMBL" id="JAEPRB010000206">
    <property type="protein sequence ID" value="KAG2218869.1"/>
    <property type="molecule type" value="Genomic_DNA"/>
</dbReference>
<feature type="compositionally biased region" description="Low complexity" evidence="6">
    <location>
        <begin position="24"/>
        <end position="34"/>
    </location>
</feature>
<feature type="compositionally biased region" description="Basic and acidic residues" evidence="6">
    <location>
        <begin position="153"/>
        <end position="165"/>
    </location>
</feature>
<feature type="compositionally biased region" description="Acidic residues" evidence="6">
    <location>
        <begin position="108"/>
        <end position="121"/>
    </location>
</feature>
<dbReference type="AlphaFoldDB" id="A0A8H7RXJ3"/>
<evidence type="ECO:0000313" key="8">
    <source>
        <dbReference type="Proteomes" id="UP000646827"/>
    </source>
</evidence>
<evidence type="ECO:0000256" key="5">
    <source>
        <dbReference type="ARBA" id="ARBA00023242"/>
    </source>
</evidence>
<feature type="compositionally biased region" description="Acidic residues" evidence="6">
    <location>
        <begin position="35"/>
        <end position="57"/>
    </location>
</feature>
<evidence type="ECO:0000313" key="7">
    <source>
        <dbReference type="EMBL" id="KAG2218869.1"/>
    </source>
</evidence>
<comment type="caution">
    <text evidence="7">The sequence shown here is derived from an EMBL/GenBank/DDBJ whole genome shotgun (WGS) entry which is preliminary data.</text>
</comment>
<feature type="compositionally biased region" description="Acidic residues" evidence="6">
    <location>
        <begin position="88"/>
        <end position="99"/>
    </location>
</feature>
<dbReference type="Pfam" id="PF08598">
    <property type="entry name" value="Sds3"/>
    <property type="match status" value="1"/>
</dbReference>
<keyword evidence="5" id="KW-0539">Nucleus</keyword>
<keyword evidence="4" id="KW-0804">Transcription</keyword>
<feature type="region of interest" description="Disordered" evidence="6">
    <location>
        <begin position="1"/>
        <end position="435"/>
    </location>
</feature>
<feature type="compositionally biased region" description="Low complexity" evidence="6">
    <location>
        <begin position="305"/>
        <end position="336"/>
    </location>
</feature>
<accession>A0A8H7RXJ3</accession>
<dbReference type="Proteomes" id="UP000646827">
    <property type="component" value="Unassembled WGS sequence"/>
</dbReference>
<evidence type="ECO:0000256" key="6">
    <source>
        <dbReference type="SAM" id="MobiDB-lite"/>
    </source>
</evidence>
<proteinExistence type="predicted"/>
<keyword evidence="3" id="KW-0805">Transcription regulation</keyword>
<sequence>MEANGSVNLSDGIDDDIRPEDSSSRLSLGSSPSELSEEEDDVNPTNPDDDFPLDDGDGSLTPTDKIIMDDDDEEEDNSIVVNRQQPQDFDDDGLFEDSSDTLSNAPMDIDEREDDEDEEEPFSSLSSVPAPLSPEPHHHHLQNEEEEEEEQETEQRPIEQERKEEEDCEEKEEVSKSKKRKTQQQKEAEEEEDEEEGVEREEEKQEPSPPPAPSRRDKRAAKKNKNGRKKKTSGNNSTATTATASSEENSSSPPTDTPIDTHSTSKENEKPLPLNAAKKRRGSVALEQEEWQQRRTSKLLENKEAMAGLANALENAEEQQSSSESPQLPASSSSTSGQKVSVKEEEDTEDKDKGLEATASSSTGIIAEVERIPSNNNDNEDNAGGEHIVETLTNGQQSKSSDDKEKQDEDNAEDQRSQRTQLQQQHQEVEERMTNNKNESSVFFFFLDTDDDQEYQRWHGEALDALTRIEVEFARLRDKMYQEKMSELNEEALMIASGTHPELVTMMESIEKKKNERIQTAEAWRKHKRVSYQHQFEGLEYQANIDFVSGKHSLRRNILGSLNRKRWDLDHERDKINEPLTDADRVPDPAVLQQRKRLQLEESRDLQRITQSVGFPVAPRTTGIAAKSVEDDLIALGVSS</sequence>
<dbReference type="SMART" id="SM01401">
    <property type="entry name" value="Sds3"/>
    <property type="match status" value="1"/>
</dbReference>
<dbReference type="GO" id="GO:0005654">
    <property type="term" value="C:nucleoplasm"/>
    <property type="evidence" value="ECO:0007669"/>
    <property type="project" value="UniProtKB-ARBA"/>
</dbReference>
<dbReference type="InterPro" id="IPR013907">
    <property type="entry name" value="Sds3"/>
</dbReference>
<protein>
    <submittedName>
        <fullName evidence="7">Uncharacterized protein</fullName>
    </submittedName>
</protein>
<evidence type="ECO:0000256" key="3">
    <source>
        <dbReference type="ARBA" id="ARBA00023015"/>
    </source>
</evidence>
<keyword evidence="8" id="KW-1185">Reference proteome</keyword>